<dbReference type="PANTHER" id="PTHR47143">
    <property type="entry name" value="TRANSIENT RECEPTOR POTENTIAL CATION CHANNEL PROTEIN PAINLESS"/>
    <property type="match status" value="1"/>
</dbReference>
<evidence type="ECO:0000256" key="8">
    <source>
        <dbReference type="ARBA" id="ARBA00023065"/>
    </source>
</evidence>
<feature type="repeat" description="ANK" evidence="12">
    <location>
        <begin position="131"/>
        <end position="153"/>
    </location>
</feature>
<feature type="transmembrane region" description="Helical" evidence="13">
    <location>
        <begin position="794"/>
        <end position="811"/>
    </location>
</feature>
<feature type="repeat" description="ANK" evidence="12">
    <location>
        <begin position="384"/>
        <end position="416"/>
    </location>
</feature>
<keyword evidence="9 13" id="KW-0472">Membrane</keyword>
<dbReference type="InterPro" id="IPR002110">
    <property type="entry name" value="Ankyrin_rpt"/>
</dbReference>
<dbReference type="InterPro" id="IPR052076">
    <property type="entry name" value="TRP_cation_channel"/>
</dbReference>
<comment type="subcellular location">
    <subcellularLocation>
        <location evidence="1">Membrane</location>
        <topology evidence="1">Multi-pass membrane protein</topology>
    </subcellularLocation>
</comment>
<evidence type="ECO:0000256" key="11">
    <source>
        <dbReference type="ARBA" id="ARBA00023303"/>
    </source>
</evidence>
<evidence type="ECO:0000256" key="12">
    <source>
        <dbReference type="PROSITE-ProRule" id="PRU00023"/>
    </source>
</evidence>
<feature type="repeat" description="ANK" evidence="12">
    <location>
        <begin position="485"/>
        <end position="505"/>
    </location>
</feature>
<comment type="caution">
    <text evidence="15">The sequence shown here is derived from an EMBL/GenBank/DDBJ whole genome shotgun (WGS) entry which is preliminary data.</text>
</comment>
<feature type="repeat" description="ANK" evidence="12">
    <location>
        <begin position="453"/>
        <end position="485"/>
    </location>
</feature>
<feature type="transmembrane region" description="Helical" evidence="13">
    <location>
        <begin position="692"/>
        <end position="711"/>
    </location>
</feature>
<dbReference type="EMBL" id="JBFDAA010000007">
    <property type="protein sequence ID" value="KAL1130420.1"/>
    <property type="molecule type" value="Genomic_DNA"/>
</dbReference>
<reference evidence="15 16" key="1">
    <citation type="submission" date="2024-07" db="EMBL/GenBank/DDBJ databases">
        <title>Chromosome-level genome assembly of the water stick insect Ranatra chinensis (Heteroptera: Nepidae).</title>
        <authorList>
            <person name="Liu X."/>
        </authorList>
    </citation>
    <scope>NUCLEOTIDE SEQUENCE [LARGE SCALE GENOMIC DNA]</scope>
    <source>
        <strain evidence="15">Cailab_2021Rc</strain>
        <tissue evidence="15">Muscle</tissue>
    </source>
</reference>
<dbReference type="PRINTS" id="PR01415">
    <property type="entry name" value="ANKYRIN"/>
</dbReference>
<sequence>IQKAAESGNLEDFNRLFLSEPNRLGVRDSKGRTAAHQAAARNKQNIIQFIANHEGDLNVKDSQGNTPLHTAIEHESLEAIECLLQSGADPNILNDKKQAPIHLATELNKVKVLEVMLHYKEKIDLRLGGEHGRTALHLAAIHDHDECARILISELGACPRQPCNNGYYPIHEAAKNASSRTMEVFLQWGESRGCTREEMISFYDSEGNVPLHSAVHSGDFKAVELCLKSGAKISTQQHDLSTPVHLACAQGALDIVKLMFGLQPDEKLTCLSSCDVQKMMPIHCAAMFDRSEIVQYLIAEGADMNALDKERRSPLLLAASRGGWRTVLMLIRLKANIHLKDSNHRNILHLIVMNGGRLDEFATEVVQSHSTLSLHQLMNEKDITGCSALHYASREGHIRSLENLIKLGACINLKNNNNESPLHFAARYGRYNTVKQLLNSEKGSFIINETDGEGLTPLHIASQQGHTRVVQLLLDRGALLHRDHNGRNPLHLAAMSGYTQTIELLHSVHSHLLDQVDKDGNTALHFATMENKPNAISLLLSMNCKLLYNNMDLNAIDYAIYYKFPEAALAMVTHEHRAQEVMVLRSDKHPCVTLALIASMPKVFEAVQDNCIMKANCKKDSKSFYIKYSFSCLHCPSIYTHVDQRTGETSTITNPLPLPALNAMVQHGRVELLAHPLSQKYLQMKWNSYGKYFHLAHLLLYSVFLAFVTVFSSQIMDVPTTCIASNQPNCTSQDSKCTNIFLCSKCSSCLKSAGKTAEYMSGVAILAYVLLNSFREILQLYQQKWQYLLDPTNLVSWMLYISATFMVLPVLTTSPHFSWNLQVSCASITVFLSWLTLLLNLQRFDMVGIYIVMFLEILQTLIKVLLVFSILIIAFGLAFFILLSRGEHVSFSTVPMSLMRTFSMMLGEIDFLGTYVQPYYKDLSGDGPASNLPFPIPSFIILGLFMVLMPILLMNLLIGLAVGDIESVRRNAQLKRLAMQVILHTELERKLPQVLLEKVDKMELLEYPNEKKGKLGFLDQLLRMWFCNAFSDDGLDMVLDNDDAISTEIVKMKSRLKDMSTTLDTQMQFLRLIVQKMEIKTEADEVDEGVSPKELKQVPGVNSKWNSPRLRSKLRTALSFTKLQPPK</sequence>
<dbReference type="GO" id="GO:0034220">
    <property type="term" value="P:monoatomic ion transmembrane transport"/>
    <property type="evidence" value="ECO:0007669"/>
    <property type="project" value="UniProtKB-KW"/>
</dbReference>
<dbReference type="InterPro" id="IPR036770">
    <property type="entry name" value="Ankyrin_rpt-contain_sf"/>
</dbReference>
<dbReference type="PROSITE" id="PS50297">
    <property type="entry name" value="ANK_REP_REGION"/>
    <property type="match status" value="9"/>
</dbReference>
<dbReference type="GO" id="GO:0034703">
    <property type="term" value="C:cation channel complex"/>
    <property type="evidence" value="ECO:0007669"/>
    <property type="project" value="UniProtKB-ARBA"/>
</dbReference>
<evidence type="ECO:0000256" key="7">
    <source>
        <dbReference type="ARBA" id="ARBA00023043"/>
    </source>
</evidence>
<dbReference type="Pfam" id="PF00520">
    <property type="entry name" value="Ion_trans"/>
    <property type="match status" value="1"/>
</dbReference>
<evidence type="ECO:0000313" key="15">
    <source>
        <dbReference type="EMBL" id="KAL1130420.1"/>
    </source>
</evidence>
<gene>
    <name evidence="15" type="ORF">AAG570_011668</name>
</gene>
<dbReference type="Pfam" id="PF12796">
    <property type="entry name" value="Ank_2"/>
    <property type="match status" value="4"/>
</dbReference>
<dbReference type="Gene3D" id="1.10.287.70">
    <property type="match status" value="1"/>
</dbReference>
<dbReference type="PROSITE" id="PS50088">
    <property type="entry name" value="ANK_REPEAT"/>
    <property type="match status" value="11"/>
</dbReference>
<feature type="transmembrane region" description="Helical" evidence="13">
    <location>
        <begin position="940"/>
        <end position="962"/>
    </location>
</feature>
<evidence type="ECO:0000256" key="4">
    <source>
        <dbReference type="ARBA" id="ARBA00022692"/>
    </source>
</evidence>
<keyword evidence="11" id="KW-0407">Ion channel</keyword>
<dbReference type="AlphaFoldDB" id="A0ABD0YGR4"/>
<accession>A0ABD0YGR4</accession>
<evidence type="ECO:0000256" key="3">
    <source>
        <dbReference type="ARBA" id="ARBA00022606"/>
    </source>
</evidence>
<evidence type="ECO:0000256" key="13">
    <source>
        <dbReference type="SAM" id="Phobius"/>
    </source>
</evidence>
<feature type="transmembrane region" description="Helical" evidence="13">
    <location>
        <begin position="823"/>
        <end position="841"/>
    </location>
</feature>
<evidence type="ECO:0000256" key="5">
    <source>
        <dbReference type="ARBA" id="ARBA00022737"/>
    </source>
</evidence>
<proteinExistence type="predicted"/>
<feature type="domain" description="Ion transport" evidence="14">
    <location>
        <begin position="759"/>
        <end position="972"/>
    </location>
</feature>
<dbReference type="SUPFAM" id="SSF48403">
    <property type="entry name" value="Ankyrin repeat"/>
    <property type="match status" value="3"/>
</dbReference>
<feature type="repeat" description="ANK" evidence="12">
    <location>
        <begin position="206"/>
        <end position="238"/>
    </location>
</feature>
<dbReference type="PANTHER" id="PTHR47143:SF1">
    <property type="entry name" value="ION_TRANS DOMAIN-CONTAINING PROTEIN"/>
    <property type="match status" value="1"/>
</dbReference>
<evidence type="ECO:0000256" key="2">
    <source>
        <dbReference type="ARBA" id="ARBA00022448"/>
    </source>
</evidence>
<dbReference type="Gene3D" id="1.25.40.20">
    <property type="entry name" value="Ankyrin repeat-containing domain"/>
    <property type="match status" value="3"/>
</dbReference>
<feature type="repeat" description="ANK" evidence="12">
    <location>
        <begin position="417"/>
        <end position="439"/>
    </location>
</feature>
<keyword evidence="8" id="KW-0406">Ion transport</keyword>
<evidence type="ECO:0000256" key="1">
    <source>
        <dbReference type="ARBA" id="ARBA00004141"/>
    </source>
</evidence>
<evidence type="ECO:0000259" key="14">
    <source>
        <dbReference type="Pfam" id="PF00520"/>
    </source>
</evidence>
<keyword evidence="7 12" id="KW-0040">ANK repeat</keyword>
<feature type="repeat" description="ANK" evidence="12">
    <location>
        <begin position="277"/>
        <end position="309"/>
    </location>
</feature>
<keyword evidence="16" id="KW-1185">Reference proteome</keyword>
<evidence type="ECO:0000256" key="10">
    <source>
        <dbReference type="ARBA" id="ARBA00023180"/>
    </source>
</evidence>
<dbReference type="InterPro" id="IPR005821">
    <property type="entry name" value="Ion_trans_dom"/>
</dbReference>
<keyword evidence="10" id="KW-0325">Glycoprotein</keyword>
<name>A0ABD0YGR4_9HEMI</name>
<protein>
    <recommendedName>
        <fullName evidence="14">Ion transport domain-containing protein</fullName>
    </recommendedName>
</protein>
<keyword evidence="6 13" id="KW-1133">Transmembrane helix</keyword>
<feature type="repeat" description="ANK" evidence="12">
    <location>
        <begin position="30"/>
        <end position="62"/>
    </location>
</feature>
<feature type="repeat" description="ANK" evidence="12">
    <location>
        <begin position="519"/>
        <end position="551"/>
    </location>
</feature>
<keyword evidence="4 13" id="KW-0812">Transmembrane</keyword>
<keyword evidence="2" id="KW-0813">Transport</keyword>
<organism evidence="15 16">
    <name type="scientific">Ranatra chinensis</name>
    <dbReference type="NCBI Taxonomy" id="642074"/>
    <lineage>
        <taxon>Eukaryota</taxon>
        <taxon>Metazoa</taxon>
        <taxon>Ecdysozoa</taxon>
        <taxon>Arthropoda</taxon>
        <taxon>Hexapoda</taxon>
        <taxon>Insecta</taxon>
        <taxon>Pterygota</taxon>
        <taxon>Neoptera</taxon>
        <taxon>Paraneoptera</taxon>
        <taxon>Hemiptera</taxon>
        <taxon>Heteroptera</taxon>
        <taxon>Panheteroptera</taxon>
        <taxon>Nepomorpha</taxon>
        <taxon>Nepidae</taxon>
        <taxon>Ranatrinae</taxon>
        <taxon>Ranatra</taxon>
    </lineage>
</organism>
<feature type="repeat" description="ANK" evidence="12">
    <location>
        <begin position="63"/>
        <end position="95"/>
    </location>
</feature>
<dbReference type="Pfam" id="PF00023">
    <property type="entry name" value="Ank"/>
    <property type="match status" value="1"/>
</dbReference>
<dbReference type="Proteomes" id="UP001558652">
    <property type="component" value="Unassembled WGS sequence"/>
</dbReference>
<evidence type="ECO:0000256" key="9">
    <source>
        <dbReference type="ARBA" id="ARBA00023136"/>
    </source>
</evidence>
<dbReference type="SMART" id="SM00248">
    <property type="entry name" value="ANK"/>
    <property type="match status" value="14"/>
</dbReference>
<feature type="non-terminal residue" evidence="15">
    <location>
        <position position="1"/>
    </location>
</feature>
<feature type="repeat" description="ANK" evidence="12">
    <location>
        <begin position="310"/>
        <end position="342"/>
    </location>
</feature>
<keyword evidence="3" id="KW-0716">Sensory transduction</keyword>
<evidence type="ECO:0000256" key="6">
    <source>
        <dbReference type="ARBA" id="ARBA00022989"/>
    </source>
</evidence>
<feature type="transmembrane region" description="Helical" evidence="13">
    <location>
        <begin position="861"/>
        <end position="882"/>
    </location>
</feature>
<keyword evidence="5" id="KW-0677">Repeat</keyword>
<evidence type="ECO:0000313" key="16">
    <source>
        <dbReference type="Proteomes" id="UP001558652"/>
    </source>
</evidence>